<dbReference type="NCBIfam" id="TIGR01640">
    <property type="entry name" value="F_box_assoc_1"/>
    <property type="match status" value="1"/>
</dbReference>
<accession>A0A2P2JLA4</accession>
<evidence type="ECO:0000313" key="2">
    <source>
        <dbReference type="EMBL" id="MBW94267.1"/>
    </source>
</evidence>
<dbReference type="EMBL" id="GGEC01013783">
    <property type="protein sequence ID" value="MBW94266.1"/>
    <property type="molecule type" value="Transcribed_RNA"/>
</dbReference>
<dbReference type="EMBL" id="GGEC01013784">
    <property type="protein sequence ID" value="MBW94267.1"/>
    <property type="molecule type" value="Transcribed_RNA"/>
</dbReference>
<evidence type="ECO:0000259" key="1">
    <source>
        <dbReference type="SMART" id="SM00256"/>
    </source>
</evidence>
<sequence>MREIRKKKSKDMEMLDDLRLLPDDILAFEIFVRLSVMDVIRCMFVCKQWYSLIKTPQFISAHLSCSSFSSSTSQPSMFVYHFCFNKRRRLLSSHCDPQSFNDYHEIPYPFPLHSFFTILGPIHGLFCLFNDGDDVPTRDRLYCLWNPSVRRYTRLPLPTFSDKIKLIARGFGFDCKNKDYKAVVLVYFSMGKDGFCDTPDCQVVSLKQRSWRTLVAPQETKCHSVSGNGLFVNGALHWVAKKNRDEDPFFNFVLAFDIANETFKKMELPQELLRGSHRYSILEAKGSLACFDYHKDVDDLIPGPPGFNGYSIWVMKEYGMANSWIQMCTFAPMEKLLWVYGFWGNGDEILIKKEGYSGRNRLFLYDTKTQGSKDFGGGAEPDISRIYAYTESLVLLDEESGAVSYERPRIIYQSSLHVDEEKANKGDDD</sequence>
<proteinExistence type="predicted"/>
<dbReference type="Pfam" id="PF08268">
    <property type="entry name" value="FBA_3"/>
    <property type="match status" value="1"/>
</dbReference>
<reference evidence="2" key="1">
    <citation type="submission" date="2018-02" db="EMBL/GenBank/DDBJ databases">
        <title>Rhizophora mucronata_Transcriptome.</title>
        <authorList>
            <person name="Meera S.P."/>
            <person name="Sreeshan A."/>
            <person name="Augustine A."/>
        </authorList>
    </citation>
    <scope>NUCLEOTIDE SEQUENCE</scope>
    <source>
        <tissue evidence="2">Leaf</tissue>
    </source>
</reference>
<dbReference type="AlphaFoldDB" id="A0A2P2JLA4"/>
<dbReference type="InterPro" id="IPR050796">
    <property type="entry name" value="SCF_F-box_component"/>
</dbReference>
<protein>
    <recommendedName>
        <fullName evidence="1">F-box domain-containing protein</fullName>
    </recommendedName>
</protein>
<dbReference type="SMART" id="SM00256">
    <property type="entry name" value="FBOX"/>
    <property type="match status" value="1"/>
</dbReference>
<dbReference type="Gene3D" id="1.20.1280.50">
    <property type="match status" value="1"/>
</dbReference>
<dbReference type="InterPro" id="IPR001810">
    <property type="entry name" value="F-box_dom"/>
</dbReference>
<organism evidence="2">
    <name type="scientific">Rhizophora mucronata</name>
    <name type="common">Asiatic mangrove</name>
    <dbReference type="NCBI Taxonomy" id="61149"/>
    <lineage>
        <taxon>Eukaryota</taxon>
        <taxon>Viridiplantae</taxon>
        <taxon>Streptophyta</taxon>
        <taxon>Embryophyta</taxon>
        <taxon>Tracheophyta</taxon>
        <taxon>Spermatophyta</taxon>
        <taxon>Magnoliopsida</taxon>
        <taxon>eudicotyledons</taxon>
        <taxon>Gunneridae</taxon>
        <taxon>Pentapetalae</taxon>
        <taxon>rosids</taxon>
        <taxon>fabids</taxon>
        <taxon>Malpighiales</taxon>
        <taxon>Rhizophoraceae</taxon>
        <taxon>Rhizophora</taxon>
    </lineage>
</organism>
<dbReference type="InterPro" id="IPR013187">
    <property type="entry name" value="F-box-assoc_dom_typ3"/>
</dbReference>
<dbReference type="SUPFAM" id="SSF81383">
    <property type="entry name" value="F-box domain"/>
    <property type="match status" value="1"/>
</dbReference>
<dbReference type="PANTHER" id="PTHR31672:SF13">
    <property type="entry name" value="F-BOX PROTEIN CPR30-LIKE"/>
    <property type="match status" value="1"/>
</dbReference>
<feature type="domain" description="F-box" evidence="1">
    <location>
        <begin position="21"/>
        <end position="62"/>
    </location>
</feature>
<name>A0A2P2JLA4_RHIMU</name>
<dbReference type="PANTHER" id="PTHR31672">
    <property type="entry name" value="BNACNNG10540D PROTEIN"/>
    <property type="match status" value="1"/>
</dbReference>
<dbReference type="Pfam" id="PF00646">
    <property type="entry name" value="F-box"/>
    <property type="match status" value="1"/>
</dbReference>
<dbReference type="InterPro" id="IPR036047">
    <property type="entry name" value="F-box-like_dom_sf"/>
</dbReference>
<dbReference type="InterPro" id="IPR017451">
    <property type="entry name" value="F-box-assoc_interact_dom"/>
</dbReference>